<feature type="binding site" evidence="11">
    <location>
        <position position="96"/>
    </location>
    <ligand>
        <name>[4Fe-4S] cluster</name>
        <dbReference type="ChEBI" id="CHEBI:49883"/>
        <note>4Fe-4S-S-AdoMet</note>
    </ligand>
</feature>
<feature type="domain" description="Radical SAM core" evidence="13">
    <location>
        <begin position="82"/>
        <end position="300"/>
    </location>
</feature>
<keyword evidence="8" id="KW-0408">Iron</keyword>
<dbReference type="PROSITE" id="PS51918">
    <property type="entry name" value="RADICAL_SAM"/>
    <property type="match status" value="1"/>
</dbReference>
<dbReference type="RefSeq" id="WP_012470158.1">
    <property type="nucleotide sequence ID" value="NC_010814.1"/>
</dbReference>
<dbReference type="NCBIfam" id="TIGR00238">
    <property type="entry name" value="KamA family radical SAM protein"/>
    <property type="match status" value="1"/>
</dbReference>
<evidence type="ECO:0000256" key="7">
    <source>
        <dbReference type="ARBA" id="ARBA00022898"/>
    </source>
</evidence>
<evidence type="ECO:0000256" key="8">
    <source>
        <dbReference type="ARBA" id="ARBA00023004"/>
    </source>
</evidence>
<dbReference type="SFLD" id="SFLDS00029">
    <property type="entry name" value="Radical_SAM"/>
    <property type="match status" value="1"/>
</dbReference>
<evidence type="ECO:0000256" key="9">
    <source>
        <dbReference type="ARBA" id="ARBA00023014"/>
    </source>
</evidence>
<dbReference type="InterPro" id="IPR007197">
    <property type="entry name" value="rSAM"/>
</dbReference>
<evidence type="ECO:0000259" key="13">
    <source>
        <dbReference type="PROSITE" id="PS51918"/>
    </source>
</evidence>
<dbReference type="GO" id="GO:0050066">
    <property type="term" value="F:L-lysine 2,3-aminomutase activity"/>
    <property type="evidence" value="ECO:0007669"/>
    <property type="project" value="UniProtKB-EC"/>
</dbReference>
<evidence type="ECO:0000256" key="11">
    <source>
        <dbReference type="PIRSR" id="PIRSR004911-1"/>
    </source>
</evidence>
<comment type="similarity">
    <text evidence="3">Belongs to the radical SAM superfamily. KamA family.</text>
</comment>
<keyword evidence="9 11" id="KW-0411">Iron-sulfur</keyword>
<dbReference type="AlphaFoldDB" id="B3E3K0"/>
<dbReference type="PANTHER" id="PTHR30538">
    <property type="entry name" value="LYSINE 2,3-AMINOMUTASE-RELATED"/>
    <property type="match status" value="1"/>
</dbReference>
<evidence type="ECO:0000256" key="1">
    <source>
        <dbReference type="ARBA" id="ARBA00001933"/>
    </source>
</evidence>
<keyword evidence="4 11" id="KW-0004">4Fe-4S</keyword>
<protein>
    <submittedName>
        <fullName evidence="14">Lysine 2,3-aminomutase YodO family protein</fullName>
        <ecNumber evidence="14">5.4.3.2</ecNumber>
    </submittedName>
</protein>
<name>B3E3K0_TRIL1</name>
<keyword evidence="10 14" id="KW-0413">Isomerase</keyword>
<sequence length="341" mass="37801">MPFQTVSLAELAHRFKFDETPLKPVADLYPYRISSYYAGLITAPHDPIWQQCVPSLLELVDTEQHPDPLDEERLSPVPGLIHRYPDRAVLLVSNRCATYCRFCMRKRRVGCAGGQPALSAALEYIAATPQLRDIILSGGDPLMLSDDELHEILLALRRIPHVEVIRIGSRMPVTAPARITPAFCRMLAEHHPLYLNTHFNHPQELTSEAAQACRLLASVGVPLGNQTVLLKGVNDDSPTMQALLTGLLRLQVRPYYLHQMDLVRGTAHFRTPLEHGRQLIGALRGKISGMAIPHFVIDLPGGKGKVPVLPDSLTRVGEAVWQVQTSSGETINYFDPVSVAQ</sequence>
<accession>B3E3K0</accession>
<evidence type="ECO:0000256" key="3">
    <source>
        <dbReference type="ARBA" id="ARBA00008703"/>
    </source>
</evidence>
<organism evidence="14 15">
    <name type="scientific">Trichlorobacter lovleyi (strain ATCC BAA-1151 / DSM 17278 / SZ)</name>
    <name type="common">Geobacter lovleyi</name>
    <dbReference type="NCBI Taxonomy" id="398767"/>
    <lineage>
        <taxon>Bacteria</taxon>
        <taxon>Pseudomonadati</taxon>
        <taxon>Thermodesulfobacteriota</taxon>
        <taxon>Desulfuromonadia</taxon>
        <taxon>Geobacterales</taxon>
        <taxon>Geobacteraceae</taxon>
        <taxon>Trichlorobacter</taxon>
    </lineage>
</organism>
<dbReference type="Pfam" id="PF04055">
    <property type="entry name" value="Radical_SAM"/>
    <property type="match status" value="1"/>
</dbReference>
<evidence type="ECO:0000256" key="5">
    <source>
        <dbReference type="ARBA" id="ARBA00022691"/>
    </source>
</evidence>
<comment type="cofactor">
    <cofactor evidence="2">
        <name>[4Fe-4S] cluster</name>
        <dbReference type="ChEBI" id="CHEBI:49883"/>
    </cofactor>
</comment>
<dbReference type="KEGG" id="glo:Glov_2103"/>
<dbReference type="SUPFAM" id="SSF102114">
    <property type="entry name" value="Radical SAM enzymes"/>
    <property type="match status" value="1"/>
</dbReference>
<evidence type="ECO:0000256" key="6">
    <source>
        <dbReference type="ARBA" id="ARBA00022723"/>
    </source>
</evidence>
<evidence type="ECO:0000313" key="14">
    <source>
        <dbReference type="EMBL" id="ACD95819.1"/>
    </source>
</evidence>
<comment type="cofactor">
    <cofactor evidence="1 12">
        <name>pyridoxal 5'-phosphate</name>
        <dbReference type="ChEBI" id="CHEBI:597326"/>
    </cofactor>
</comment>
<feature type="binding site" evidence="11">
    <location>
        <position position="100"/>
    </location>
    <ligand>
        <name>[4Fe-4S] cluster</name>
        <dbReference type="ChEBI" id="CHEBI:49883"/>
        <note>4Fe-4S-S-AdoMet</note>
    </ligand>
</feature>
<dbReference type="EC" id="5.4.3.2" evidence="14"/>
<gene>
    <name evidence="14" type="ordered locus">Glov_2103</name>
</gene>
<evidence type="ECO:0000256" key="4">
    <source>
        <dbReference type="ARBA" id="ARBA00022485"/>
    </source>
</evidence>
<dbReference type="Gene3D" id="3.20.20.70">
    <property type="entry name" value="Aldolase class I"/>
    <property type="match status" value="1"/>
</dbReference>
<feature type="modified residue" description="N6-(pyridoxal phosphate)lysine" evidence="12">
    <location>
        <position position="305"/>
    </location>
</feature>
<dbReference type="InterPro" id="IPR013785">
    <property type="entry name" value="Aldolase_TIM"/>
</dbReference>
<evidence type="ECO:0000256" key="12">
    <source>
        <dbReference type="PIRSR" id="PIRSR603739-50"/>
    </source>
</evidence>
<dbReference type="InterPro" id="IPR025895">
    <property type="entry name" value="LAM_C_dom"/>
</dbReference>
<evidence type="ECO:0000256" key="2">
    <source>
        <dbReference type="ARBA" id="ARBA00001966"/>
    </source>
</evidence>
<dbReference type="GO" id="GO:0046872">
    <property type="term" value="F:metal ion binding"/>
    <property type="evidence" value="ECO:0007669"/>
    <property type="project" value="UniProtKB-KW"/>
</dbReference>
<evidence type="ECO:0000256" key="10">
    <source>
        <dbReference type="ARBA" id="ARBA00023235"/>
    </source>
</evidence>
<feature type="binding site" evidence="11">
    <location>
        <position position="103"/>
    </location>
    <ligand>
        <name>[4Fe-4S] cluster</name>
        <dbReference type="ChEBI" id="CHEBI:49883"/>
        <note>4Fe-4S-S-AdoMet</note>
    </ligand>
</feature>
<dbReference type="PIRSF" id="PIRSF004911">
    <property type="entry name" value="DUF160"/>
    <property type="match status" value="1"/>
</dbReference>
<proteinExistence type="inferred from homology"/>
<keyword evidence="15" id="KW-1185">Reference proteome</keyword>
<dbReference type="eggNOG" id="COG1509">
    <property type="taxonomic scope" value="Bacteria"/>
</dbReference>
<dbReference type="STRING" id="398767.Glov_2103"/>
<reference evidence="14 15" key="1">
    <citation type="submission" date="2008-05" db="EMBL/GenBank/DDBJ databases">
        <title>Complete sequence of chromosome of Geobacter lovleyi SZ.</title>
        <authorList>
            <consortium name="US DOE Joint Genome Institute"/>
            <person name="Lucas S."/>
            <person name="Copeland A."/>
            <person name="Lapidus A."/>
            <person name="Glavina del Rio T."/>
            <person name="Dalin E."/>
            <person name="Tice H."/>
            <person name="Bruce D."/>
            <person name="Goodwin L."/>
            <person name="Pitluck S."/>
            <person name="Chertkov O."/>
            <person name="Meincke L."/>
            <person name="Brettin T."/>
            <person name="Detter J.C."/>
            <person name="Han C."/>
            <person name="Tapia R."/>
            <person name="Kuske C.R."/>
            <person name="Schmutz J."/>
            <person name="Larimer F."/>
            <person name="Land M."/>
            <person name="Hauser L."/>
            <person name="Kyrpides N."/>
            <person name="Mikhailova N."/>
            <person name="Sung Y."/>
            <person name="Fletcher K.E."/>
            <person name="Ritalahti K.M."/>
            <person name="Loeffler F.E."/>
            <person name="Richardson P."/>
        </authorList>
    </citation>
    <scope>NUCLEOTIDE SEQUENCE [LARGE SCALE GENOMIC DNA]</scope>
    <source>
        <strain evidence="15">ATCC BAA-1151 / DSM 17278 / SZ</strain>
    </source>
</reference>
<keyword evidence="7 12" id="KW-0663">Pyridoxal phosphate</keyword>
<evidence type="ECO:0000313" key="15">
    <source>
        <dbReference type="Proteomes" id="UP000002420"/>
    </source>
</evidence>
<dbReference type="EMBL" id="CP001089">
    <property type="protein sequence ID" value="ACD95819.1"/>
    <property type="molecule type" value="Genomic_DNA"/>
</dbReference>
<dbReference type="SFLD" id="SFLDG01070">
    <property type="entry name" value="PLP-dependent"/>
    <property type="match status" value="1"/>
</dbReference>
<dbReference type="Pfam" id="PF12544">
    <property type="entry name" value="LAM_C"/>
    <property type="match status" value="1"/>
</dbReference>
<dbReference type="Proteomes" id="UP000002420">
    <property type="component" value="Chromosome"/>
</dbReference>
<dbReference type="OrthoDB" id="9768064at2"/>
<dbReference type="InterPro" id="IPR058240">
    <property type="entry name" value="rSAM_sf"/>
</dbReference>
<dbReference type="PANTHER" id="PTHR30538:SF1">
    <property type="entry name" value="L-LYSINE 2,3-AMINOMUTASE"/>
    <property type="match status" value="1"/>
</dbReference>
<dbReference type="CDD" id="cd01335">
    <property type="entry name" value="Radical_SAM"/>
    <property type="match status" value="1"/>
</dbReference>
<dbReference type="InterPro" id="IPR003739">
    <property type="entry name" value="Lys_aminomutase/Glu_NH3_mut"/>
</dbReference>
<dbReference type="GO" id="GO:0051539">
    <property type="term" value="F:4 iron, 4 sulfur cluster binding"/>
    <property type="evidence" value="ECO:0007669"/>
    <property type="project" value="UniProtKB-KW"/>
</dbReference>
<dbReference type="HOGENOM" id="CLU_032161_0_1_7"/>
<keyword evidence="6 11" id="KW-0479">Metal-binding</keyword>
<keyword evidence="5" id="KW-0949">S-adenosyl-L-methionine</keyword>